<dbReference type="Pfam" id="PF13618">
    <property type="entry name" value="Gluconate_2-dh3"/>
    <property type="match status" value="1"/>
</dbReference>
<dbReference type="RefSeq" id="WP_184626526.1">
    <property type="nucleotide sequence ID" value="NZ_JACHCC010000008.1"/>
</dbReference>
<name>A0A7X0J5N3_9SPHI</name>
<evidence type="ECO:0008006" key="3">
    <source>
        <dbReference type="Google" id="ProtNLM"/>
    </source>
</evidence>
<sequence>MERRELLKMIALLTGGAIIGGNALLIGCSSDKGKQGSAIAFSQKDREFLNEVADTILPATQSPGAKAANVGTWMTVMVRDCYSATDQQIFYKGIGKLNDACKKMYNLGFMDANPQQKLALLEALDKEAKAYQLKRNNQKEADLPGHYFTMMKQLTLLGYFTSEIGCTKAQRYIAVPGRYEGDVPYQKGDKSWA</sequence>
<organism evidence="1 2">
    <name type="scientific">Pedobacter cryoconitis</name>
    <dbReference type="NCBI Taxonomy" id="188932"/>
    <lineage>
        <taxon>Bacteria</taxon>
        <taxon>Pseudomonadati</taxon>
        <taxon>Bacteroidota</taxon>
        <taxon>Sphingobacteriia</taxon>
        <taxon>Sphingobacteriales</taxon>
        <taxon>Sphingobacteriaceae</taxon>
        <taxon>Pedobacter</taxon>
    </lineage>
</organism>
<gene>
    <name evidence="1" type="ORF">HDF25_003277</name>
</gene>
<dbReference type="AlphaFoldDB" id="A0A7X0J5N3"/>
<dbReference type="PROSITE" id="PS51257">
    <property type="entry name" value="PROKAR_LIPOPROTEIN"/>
    <property type="match status" value="1"/>
</dbReference>
<evidence type="ECO:0000313" key="1">
    <source>
        <dbReference type="EMBL" id="MBB6501114.1"/>
    </source>
</evidence>
<proteinExistence type="predicted"/>
<evidence type="ECO:0000313" key="2">
    <source>
        <dbReference type="Proteomes" id="UP000521017"/>
    </source>
</evidence>
<dbReference type="InterPro" id="IPR027056">
    <property type="entry name" value="Gluconate_2DH_su3"/>
</dbReference>
<dbReference type="Proteomes" id="UP000521017">
    <property type="component" value="Unassembled WGS sequence"/>
</dbReference>
<reference evidence="1 2" key="1">
    <citation type="submission" date="2020-08" db="EMBL/GenBank/DDBJ databases">
        <title>Genomic Encyclopedia of Type Strains, Phase IV (KMG-V): Genome sequencing to study the core and pangenomes of soil and plant-associated prokaryotes.</title>
        <authorList>
            <person name="Whitman W."/>
        </authorList>
    </citation>
    <scope>NUCLEOTIDE SEQUENCE [LARGE SCALE GENOMIC DNA]</scope>
    <source>
        <strain evidence="1 2">M2T3</strain>
    </source>
</reference>
<comment type="caution">
    <text evidence="1">The sequence shown here is derived from an EMBL/GenBank/DDBJ whole genome shotgun (WGS) entry which is preliminary data.</text>
</comment>
<protein>
    <recommendedName>
        <fullName evidence="3">Twin-arginine translocation pathway signal protein</fullName>
    </recommendedName>
</protein>
<dbReference type="EMBL" id="JACHCC010000008">
    <property type="protein sequence ID" value="MBB6501114.1"/>
    <property type="molecule type" value="Genomic_DNA"/>
</dbReference>
<accession>A0A7X0J5N3</accession>